<gene>
    <name evidence="1" type="ORF">D0O76_09480</name>
</gene>
<name>A0A5U1JBA1_SALER</name>
<protein>
    <submittedName>
        <fullName evidence="1">Uncharacterized protein</fullName>
    </submittedName>
</protein>
<dbReference type="AlphaFoldDB" id="A0A5U1JBA1"/>
<accession>A0A5U1JBA1</accession>
<sequence>MKAGICLFIENLSFEEDNLDILTKILRLQEFVSKVCSDFKKFFRSNTFDQKFIEFIMSTSSDHGGLMNEFYKIKSEVLDLNCENLQLLINNTPPIHLGRLLSVYKDPLCTSPISGTTGFIENEEDLILFCKGILENHPRSSEEYASAIQEVFKNIIFLDNPPYTFNAIDKMEGGYVNFLKGITEFLYFVNGYKIIPNDSLNNINAMKASLIYPVTPEGGGKNRRSIGELKRDFKVKGVIYKNINCEFHYKLEYEDGCNKTGTYRFNRIYFGFFNKIPTEDPKIAIAHIGDHL</sequence>
<organism evidence="1">
    <name type="scientific">Salmonella enterica</name>
    <name type="common">Salmonella choleraesuis</name>
    <dbReference type="NCBI Taxonomy" id="28901"/>
    <lineage>
        <taxon>Bacteria</taxon>
        <taxon>Pseudomonadati</taxon>
        <taxon>Pseudomonadota</taxon>
        <taxon>Gammaproteobacteria</taxon>
        <taxon>Enterobacterales</taxon>
        <taxon>Enterobacteriaceae</taxon>
        <taxon>Salmonella</taxon>
    </lineage>
</organism>
<reference evidence="1" key="1">
    <citation type="submission" date="2018-08" db="EMBL/GenBank/DDBJ databases">
        <authorList>
            <consortium name="PulseNet: The National Subtyping Network for Foodborne Disease Surveillance"/>
            <person name="Tarr C.L."/>
            <person name="Trees E."/>
            <person name="Katz L.S."/>
            <person name="Carleton-Romer H.A."/>
            <person name="Stroika S."/>
            <person name="Kucerova Z."/>
            <person name="Roache K.F."/>
            <person name="Sabol A.L."/>
            <person name="Besser J."/>
            <person name="Gerner-Smidt P."/>
        </authorList>
    </citation>
    <scope>NUCLEOTIDE SEQUENCE</scope>
    <source>
        <strain evidence="1">PNUSAS049711</strain>
    </source>
</reference>
<proteinExistence type="predicted"/>
<dbReference type="EMBL" id="AAGJLM010000004">
    <property type="protein sequence ID" value="EBO7333779.1"/>
    <property type="molecule type" value="Genomic_DNA"/>
</dbReference>
<comment type="caution">
    <text evidence="1">The sequence shown here is derived from an EMBL/GenBank/DDBJ whole genome shotgun (WGS) entry which is preliminary data.</text>
</comment>
<evidence type="ECO:0000313" key="1">
    <source>
        <dbReference type="EMBL" id="EBO7333779.1"/>
    </source>
</evidence>